<keyword evidence="1" id="KW-0051">Antiviral defense</keyword>
<comment type="caution">
    <text evidence="2">The sequence shown here is derived from an EMBL/GenBank/DDBJ whole genome shotgun (WGS) entry which is preliminary data.</text>
</comment>
<organism evidence="2 3">
    <name type="scientific">Rhodocista pekingensis</name>
    <dbReference type="NCBI Taxonomy" id="201185"/>
    <lineage>
        <taxon>Bacteria</taxon>
        <taxon>Pseudomonadati</taxon>
        <taxon>Pseudomonadota</taxon>
        <taxon>Alphaproteobacteria</taxon>
        <taxon>Rhodospirillales</taxon>
        <taxon>Azospirillaceae</taxon>
        <taxon>Rhodocista</taxon>
    </lineage>
</organism>
<proteinExistence type="predicted"/>
<evidence type="ECO:0000256" key="1">
    <source>
        <dbReference type="ARBA" id="ARBA00023118"/>
    </source>
</evidence>
<evidence type="ECO:0000313" key="3">
    <source>
        <dbReference type="Proteomes" id="UP001596456"/>
    </source>
</evidence>
<dbReference type="Pfam" id="PF09704">
    <property type="entry name" value="Cas_Cas5d"/>
    <property type="match status" value="1"/>
</dbReference>
<gene>
    <name evidence="2" type="primary">cas5e</name>
    <name evidence="2" type="ORF">ACFQPS_16390</name>
</gene>
<evidence type="ECO:0000313" key="2">
    <source>
        <dbReference type="EMBL" id="MFC7334749.1"/>
    </source>
</evidence>
<accession>A0ABW2KZ72</accession>
<dbReference type="EMBL" id="JBHTCM010000018">
    <property type="protein sequence ID" value="MFC7334749.1"/>
    <property type="molecule type" value="Genomic_DNA"/>
</dbReference>
<name>A0ABW2KZ72_9PROT</name>
<dbReference type="RefSeq" id="WP_377360293.1">
    <property type="nucleotide sequence ID" value="NZ_JBHTCM010000018.1"/>
</dbReference>
<dbReference type="Gene3D" id="3.30.70.2660">
    <property type="match status" value="1"/>
</dbReference>
<dbReference type="NCBIfam" id="TIGR01868">
    <property type="entry name" value="casD_Cas5e"/>
    <property type="match status" value="1"/>
</dbReference>
<sequence length="280" mass="30456">MTEPVAHLCFTLAAPYGAWGAASQSSATTAWKATELAPSRSALTGLLGAALGLERAHLGRLSEALRFAVRTGIRPTRDPQPDYHTISRAHRPEGREHWSRFEELRPALAGGHQEGALLSRREYWSLGLWTVAVASLDPVGVPLDRLAQALRTPRWPLYAGRKACTLGLPPDPEVRTGPGPLSVLLEYGWPWQRKPGLDRPLFLLRRAVEAAEAVQTLAVDEDYPGAPVADAATGALRALRRRDRLDPLPLPGGRIYQRFQERTELVATLPRPAATTGGAA</sequence>
<dbReference type="InterPro" id="IPR013422">
    <property type="entry name" value="CRISPR-assoc_prot_Cas5_N"/>
</dbReference>
<dbReference type="InterPro" id="IPR010147">
    <property type="entry name" value="CRISPR-assoc_prot_CasD"/>
</dbReference>
<dbReference type="InterPro" id="IPR021124">
    <property type="entry name" value="CRISPR-assoc_prot_Cas5"/>
</dbReference>
<reference evidence="3" key="1">
    <citation type="journal article" date="2019" name="Int. J. Syst. Evol. Microbiol.">
        <title>The Global Catalogue of Microorganisms (GCM) 10K type strain sequencing project: providing services to taxonomists for standard genome sequencing and annotation.</title>
        <authorList>
            <consortium name="The Broad Institute Genomics Platform"/>
            <consortium name="The Broad Institute Genome Sequencing Center for Infectious Disease"/>
            <person name="Wu L."/>
            <person name="Ma J."/>
        </authorList>
    </citation>
    <scope>NUCLEOTIDE SEQUENCE [LARGE SCALE GENOMIC DNA]</scope>
    <source>
        <strain evidence="3">CGMCC 1.16275</strain>
    </source>
</reference>
<protein>
    <submittedName>
        <fullName evidence="2">Type I-E CRISPR-associated protein Cas5/CasD</fullName>
    </submittedName>
</protein>
<dbReference type="NCBIfam" id="TIGR02593">
    <property type="entry name" value="CRISPR_cas5"/>
    <property type="match status" value="1"/>
</dbReference>
<dbReference type="Proteomes" id="UP001596456">
    <property type="component" value="Unassembled WGS sequence"/>
</dbReference>
<keyword evidence="3" id="KW-1185">Reference proteome</keyword>